<dbReference type="AlphaFoldDB" id="A0A397TEI5"/>
<organism evidence="2 3">
    <name type="scientific">Glomus cerebriforme</name>
    <dbReference type="NCBI Taxonomy" id="658196"/>
    <lineage>
        <taxon>Eukaryota</taxon>
        <taxon>Fungi</taxon>
        <taxon>Fungi incertae sedis</taxon>
        <taxon>Mucoromycota</taxon>
        <taxon>Glomeromycotina</taxon>
        <taxon>Glomeromycetes</taxon>
        <taxon>Glomerales</taxon>
        <taxon>Glomeraceae</taxon>
        <taxon>Glomus</taxon>
    </lineage>
</organism>
<gene>
    <name evidence="2" type="ORF">C1645_817364</name>
</gene>
<keyword evidence="3" id="KW-1185">Reference proteome</keyword>
<sequence>MKLRNLLDNDDVFEQIKDFAHSNDAFNNDLTKEQELLIDKLILNEELKKRYKKYGLCMECKQPNTGQYWCNVCNAKHFQQNFKNWTSGNDDIDKFIQDTQLSATNFWKVLEWIPYDRFYDIKYIAKGGFGKVYKATWIDGSIQCWDNENQNWKRYNLNKEVALKSLNNSKNVTLEFINEV</sequence>
<evidence type="ECO:0000313" key="3">
    <source>
        <dbReference type="Proteomes" id="UP000265703"/>
    </source>
</evidence>
<dbReference type="InterPro" id="IPR011009">
    <property type="entry name" value="Kinase-like_dom_sf"/>
</dbReference>
<dbReference type="PROSITE" id="PS50011">
    <property type="entry name" value="PROTEIN_KINASE_DOM"/>
    <property type="match status" value="1"/>
</dbReference>
<comment type="caution">
    <text evidence="2">The sequence shown here is derived from an EMBL/GenBank/DDBJ whole genome shotgun (WGS) entry which is preliminary data.</text>
</comment>
<evidence type="ECO:0000313" key="2">
    <source>
        <dbReference type="EMBL" id="RIA94885.1"/>
    </source>
</evidence>
<dbReference type="OrthoDB" id="2318560at2759"/>
<dbReference type="InterPro" id="IPR000719">
    <property type="entry name" value="Prot_kinase_dom"/>
</dbReference>
<name>A0A397TEI5_9GLOM</name>
<protein>
    <recommendedName>
        <fullName evidence="1">Protein kinase domain-containing protein</fullName>
    </recommendedName>
</protein>
<dbReference type="GO" id="GO:0004672">
    <property type="term" value="F:protein kinase activity"/>
    <property type="evidence" value="ECO:0007669"/>
    <property type="project" value="InterPro"/>
</dbReference>
<proteinExistence type="predicted"/>
<dbReference type="Gene3D" id="1.10.10.1010">
    <property type="entry name" value="Intein homing endonuclease, domain IV"/>
    <property type="match status" value="1"/>
</dbReference>
<dbReference type="GO" id="GO:0005524">
    <property type="term" value="F:ATP binding"/>
    <property type="evidence" value="ECO:0007669"/>
    <property type="project" value="InterPro"/>
</dbReference>
<accession>A0A397TEI5</accession>
<dbReference type="SUPFAM" id="SSF56112">
    <property type="entry name" value="Protein kinase-like (PK-like)"/>
    <property type="match status" value="1"/>
</dbReference>
<feature type="domain" description="Protein kinase" evidence="1">
    <location>
        <begin position="118"/>
        <end position="180"/>
    </location>
</feature>
<evidence type="ECO:0000259" key="1">
    <source>
        <dbReference type="PROSITE" id="PS50011"/>
    </source>
</evidence>
<dbReference type="EMBL" id="QKYT01000071">
    <property type="protein sequence ID" value="RIA94885.1"/>
    <property type="molecule type" value="Genomic_DNA"/>
</dbReference>
<reference evidence="2 3" key="1">
    <citation type="submission" date="2018-06" db="EMBL/GenBank/DDBJ databases">
        <title>Comparative genomics reveals the genomic features of Rhizophagus irregularis, R. cerebriforme, R. diaphanum and Gigaspora rosea, and their symbiotic lifestyle signature.</title>
        <authorList>
            <person name="Morin E."/>
            <person name="San Clemente H."/>
            <person name="Chen E.C.H."/>
            <person name="De La Providencia I."/>
            <person name="Hainaut M."/>
            <person name="Kuo A."/>
            <person name="Kohler A."/>
            <person name="Murat C."/>
            <person name="Tang N."/>
            <person name="Roy S."/>
            <person name="Loubradou J."/>
            <person name="Henrissat B."/>
            <person name="Grigoriev I.V."/>
            <person name="Corradi N."/>
            <person name="Roux C."/>
            <person name="Martin F.M."/>
        </authorList>
    </citation>
    <scope>NUCLEOTIDE SEQUENCE [LARGE SCALE GENOMIC DNA]</scope>
    <source>
        <strain evidence="2 3">DAOM 227022</strain>
    </source>
</reference>
<dbReference type="Proteomes" id="UP000265703">
    <property type="component" value="Unassembled WGS sequence"/>
</dbReference>